<evidence type="ECO:0000256" key="1">
    <source>
        <dbReference type="SAM" id="Phobius"/>
    </source>
</evidence>
<gene>
    <name evidence="3" type="primary">LOC107430973</name>
</gene>
<dbReference type="FunCoup" id="A0A6P4BE87">
    <property type="interactions" value="1481"/>
</dbReference>
<dbReference type="RefSeq" id="XP_015897334.3">
    <property type="nucleotide sequence ID" value="XM_016041848.4"/>
</dbReference>
<protein>
    <submittedName>
        <fullName evidence="3">Uncharacterized protein LOC107430973</fullName>
    </submittedName>
</protein>
<evidence type="ECO:0000313" key="2">
    <source>
        <dbReference type="Proteomes" id="UP001652623"/>
    </source>
</evidence>
<sequence length="306" mass="34656">MDSQEVSEGIRTTTTTTEKSNLALTILRWSLALLCPILGFFTLSFLVGFVAVFVANSSVSNPISVPSQCKIVSSGVDLRSSKVCELGLFNYKAKQVTYPFGKSKFRCRYDYYWASVFKVEYHDQFSGHTRLALAEAPNEALPHNCRPNFGAAWLTKDKFKVNETYDCWYTSGIAKVSLYHDGLFSCQAEDPSTFEMIRRYLILSTKILHSWFLSEEKFKYLRWEMVAGVITGFSTSLICIIFVKLVQENVSAFSLFGAVRLLRQALHTVHFKRACFLVAYLTITGWLAVQYGKSIGIVEIFTAFLN</sequence>
<keyword evidence="1" id="KW-0472">Membrane</keyword>
<dbReference type="PANTHER" id="PTHR36779:SF1">
    <property type="entry name" value="OS04G0600400 PROTEIN"/>
    <property type="match status" value="1"/>
</dbReference>
<keyword evidence="1" id="KW-0812">Transmembrane</keyword>
<name>A0A6P4BE87_ZIZJJ</name>
<proteinExistence type="predicted"/>
<reference evidence="3" key="1">
    <citation type="submission" date="2025-08" db="UniProtKB">
        <authorList>
            <consortium name="RefSeq"/>
        </authorList>
    </citation>
    <scope>IDENTIFICATION</scope>
    <source>
        <tissue evidence="3">Seedling</tissue>
    </source>
</reference>
<dbReference type="InParanoid" id="A0A6P4BE87"/>
<dbReference type="PANTHER" id="PTHR36779">
    <property type="entry name" value="OSJNBA0083N12.13 PROTEIN"/>
    <property type="match status" value="1"/>
</dbReference>
<dbReference type="KEGG" id="zju:107430973"/>
<keyword evidence="2" id="KW-1185">Reference proteome</keyword>
<feature type="transmembrane region" description="Helical" evidence="1">
    <location>
        <begin position="29"/>
        <end position="54"/>
    </location>
</feature>
<keyword evidence="1" id="KW-1133">Transmembrane helix</keyword>
<feature type="transmembrane region" description="Helical" evidence="1">
    <location>
        <begin position="225"/>
        <end position="246"/>
    </location>
</feature>
<dbReference type="GeneID" id="107430973"/>
<evidence type="ECO:0000313" key="3">
    <source>
        <dbReference type="RefSeq" id="XP_015897334.3"/>
    </source>
</evidence>
<dbReference type="AlphaFoldDB" id="A0A6P4BE87"/>
<feature type="transmembrane region" description="Helical" evidence="1">
    <location>
        <begin position="271"/>
        <end position="289"/>
    </location>
</feature>
<dbReference type="Proteomes" id="UP001652623">
    <property type="component" value="Chromosome 6"/>
</dbReference>
<accession>A0A6P4BE87</accession>
<organism evidence="2 3">
    <name type="scientific">Ziziphus jujuba</name>
    <name type="common">Chinese jujube</name>
    <name type="synonym">Ziziphus sativa</name>
    <dbReference type="NCBI Taxonomy" id="326968"/>
    <lineage>
        <taxon>Eukaryota</taxon>
        <taxon>Viridiplantae</taxon>
        <taxon>Streptophyta</taxon>
        <taxon>Embryophyta</taxon>
        <taxon>Tracheophyta</taxon>
        <taxon>Spermatophyta</taxon>
        <taxon>Magnoliopsida</taxon>
        <taxon>eudicotyledons</taxon>
        <taxon>Gunneridae</taxon>
        <taxon>Pentapetalae</taxon>
        <taxon>rosids</taxon>
        <taxon>fabids</taxon>
        <taxon>Rosales</taxon>
        <taxon>Rhamnaceae</taxon>
        <taxon>Paliureae</taxon>
        <taxon>Ziziphus</taxon>
    </lineage>
</organism>